<organism evidence="1 2">
    <name type="scientific">Streptomyces phage Daudau</name>
    <dbReference type="NCBI Taxonomy" id="2041206"/>
    <lineage>
        <taxon>Viruses</taxon>
        <taxon>Duplodnaviria</taxon>
        <taxon>Heunggongvirae</taxon>
        <taxon>Uroviricota</taxon>
        <taxon>Caudoviricetes</taxon>
        <taxon>Arquatrovirinae</taxon>
        <taxon>Caelumvirus</taxon>
        <taxon>Caelumvirus daudau</taxon>
    </lineage>
</organism>
<evidence type="ECO:0000313" key="1">
    <source>
        <dbReference type="EMBL" id="ATI18757.1"/>
    </source>
</evidence>
<sequence length="165" mass="18127">MSNGWDWIEEGQRIAEATRQAGEVNVEAIKAESIVFNDPKPAPPVYEGEFDYFKATAKTKAPAEYTNCLTSRCPSLYYENEIGGQARNVVAQIAKLAGVELSPPLDGNIWSPANMQRVVTEVAAIVQERDQLLHLRDSADVTSQDRNTKTVAALREALIHLGEAV</sequence>
<dbReference type="EMBL" id="MF766045">
    <property type="protein sequence ID" value="ATI18757.1"/>
    <property type="molecule type" value="Genomic_DNA"/>
</dbReference>
<accession>A0A291LHC2</accession>
<protein>
    <submittedName>
        <fullName evidence="1">Uncharacterized protein</fullName>
    </submittedName>
</protein>
<name>A0A291LHC2_9CAUD</name>
<keyword evidence="2" id="KW-1185">Reference proteome</keyword>
<reference evidence="2" key="1">
    <citation type="submission" date="2017-08" db="EMBL/GenBank/DDBJ databases">
        <authorList>
            <person name="de Groot N.N."/>
        </authorList>
    </citation>
    <scope>NUCLEOTIDE SEQUENCE [LARGE SCALE GENOMIC DNA]</scope>
</reference>
<gene>
    <name evidence="1" type="ORF">SEA_DAUDAU_56</name>
</gene>
<evidence type="ECO:0000313" key="2">
    <source>
        <dbReference type="Proteomes" id="UP000229313"/>
    </source>
</evidence>
<dbReference type="Proteomes" id="UP000229313">
    <property type="component" value="Segment"/>
</dbReference>
<proteinExistence type="predicted"/>